<keyword evidence="4" id="KW-1185">Reference proteome</keyword>
<feature type="region of interest" description="Disordered" evidence="1">
    <location>
        <begin position="39"/>
        <end position="59"/>
    </location>
</feature>
<evidence type="ECO:0008006" key="5">
    <source>
        <dbReference type="Google" id="ProtNLM"/>
    </source>
</evidence>
<protein>
    <recommendedName>
        <fullName evidence="5">Lipoprotein</fullName>
    </recommendedName>
</protein>
<sequence length="225" mass="24343">MTKRIVRSALALTCAALLAGCGSLGIRVAENDGGPVKVGVSAQKGPASNSEPTEEPVPDGFEKVTYEGDCPFDVSMVMPDDYKSTGGVTGLAVYTDDFTKLDEKIVVNCKKSFGRSLNEARDSHMDYLVNKPESDVLLQNRYDVDGAVAGVFQVKLAKGEIYATSSDVQMVGTIYVGYADGALWELKVEGTSIWGDQARTKKHQTVIDHISVDGHKLKTLDWKDM</sequence>
<name>A0ABS2SK16_9MICO</name>
<dbReference type="EMBL" id="JAFBCP010000001">
    <property type="protein sequence ID" value="MBM7816334.1"/>
    <property type="molecule type" value="Genomic_DNA"/>
</dbReference>
<evidence type="ECO:0000313" key="4">
    <source>
        <dbReference type="Proteomes" id="UP000809290"/>
    </source>
</evidence>
<feature type="chain" id="PRO_5046346005" description="Lipoprotein" evidence="2">
    <location>
        <begin position="20"/>
        <end position="225"/>
    </location>
</feature>
<organism evidence="3 4">
    <name type="scientific">Brevibacterium paucivorans</name>
    <dbReference type="NCBI Taxonomy" id="170994"/>
    <lineage>
        <taxon>Bacteria</taxon>
        <taxon>Bacillati</taxon>
        <taxon>Actinomycetota</taxon>
        <taxon>Actinomycetes</taxon>
        <taxon>Micrococcales</taxon>
        <taxon>Brevibacteriaceae</taxon>
        <taxon>Brevibacterium</taxon>
    </lineage>
</organism>
<dbReference type="PROSITE" id="PS51257">
    <property type="entry name" value="PROKAR_LIPOPROTEIN"/>
    <property type="match status" value="1"/>
</dbReference>
<evidence type="ECO:0000256" key="1">
    <source>
        <dbReference type="SAM" id="MobiDB-lite"/>
    </source>
</evidence>
<dbReference type="Proteomes" id="UP000809290">
    <property type="component" value="Unassembled WGS sequence"/>
</dbReference>
<evidence type="ECO:0000313" key="3">
    <source>
        <dbReference type="EMBL" id="MBM7816334.1"/>
    </source>
</evidence>
<dbReference type="RefSeq" id="WP_204515135.1">
    <property type="nucleotide sequence ID" value="NZ_JAFBCP010000001.1"/>
</dbReference>
<keyword evidence="2" id="KW-0732">Signal</keyword>
<feature type="signal peptide" evidence="2">
    <location>
        <begin position="1"/>
        <end position="19"/>
    </location>
</feature>
<accession>A0ABS2SK16</accession>
<proteinExistence type="predicted"/>
<gene>
    <name evidence="3" type="ORF">JOE56_001028</name>
</gene>
<evidence type="ECO:0000256" key="2">
    <source>
        <dbReference type="SAM" id="SignalP"/>
    </source>
</evidence>
<comment type="caution">
    <text evidence="3">The sequence shown here is derived from an EMBL/GenBank/DDBJ whole genome shotgun (WGS) entry which is preliminary data.</text>
</comment>
<reference evidence="3 4" key="1">
    <citation type="submission" date="2021-01" db="EMBL/GenBank/DDBJ databases">
        <title>Sequencing the genomes of 1000 actinobacteria strains.</title>
        <authorList>
            <person name="Klenk H.-P."/>
        </authorList>
    </citation>
    <scope>NUCLEOTIDE SEQUENCE [LARGE SCALE GENOMIC DNA]</scope>
    <source>
        <strain evidence="3 4">DSM 13657</strain>
    </source>
</reference>